<keyword evidence="1" id="KW-1133">Transmembrane helix</keyword>
<evidence type="ECO:0008006" key="4">
    <source>
        <dbReference type="Google" id="ProtNLM"/>
    </source>
</evidence>
<feature type="transmembrane region" description="Helical" evidence="1">
    <location>
        <begin position="90"/>
        <end position="109"/>
    </location>
</feature>
<dbReference type="RefSeq" id="WP_338447092.1">
    <property type="nucleotide sequence ID" value="NZ_CP144918.1"/>
</dbReference>
<keyword evidence="3" id="KW-1185">Reference proteome</keyword>
<organism evidence="2 3">
    <name type="scientific">Pelagerythrobacter marensis</name>
    <dbReference type="NCBI Taxonomy" id="543877"/>
    <lineage>
        <taxon>Bacteria</taxon>
        <taxon>Pseudomonadati</taxon>
        <taxon>Pseudomonadota</taxon>
        <taxon>Alphaproteobacteria</taxon>
        <taxon>Sphingomonadales</taxon>
        <taxon>Erythrobacteraceae</taxon>
        <taxon>Pelagerythrobacter</taxon>
    </lineage>
</organism>
<evidence type="ECO:0000313" key="3">
    <source>
        <dbReference type="Proteomes" id="UP001335183"/>
    </source>
</evidence>
<accession>A0ABZ2D7D6</accession>
<evidence type="ECO:0000256" key="1">
    <source>
        <dbReference type="SAM" id="Phobius"/>
    </source>
</evidence>
<feature type="transmembrane region" description="Helical" evidence="1">
    <location>
        <begin position="61"/>
        <end position="83"/>
    </location>
</feature>
<evidence type="ECO:0000313" key="2">
    <source>
        <dbReference type="EMBL" id="WWA48207.1"/>
    </source>
</evidence>
<keyword evidence="1" id="KW-0472">Membrane</keyword>
<protein>
    <recommendedName>
        <fullName evidence="4">Lipoprotein</fullName>
    </recommendedName>
</protein>
<proteinExistence type="predicted"/>
<dbReference type="Proteomes" id="UP001335183">
    <property type="component" value="Chromosome"/>
</dbReference>
<name>A0ABZ2D7D6_9SPHN</name>
<keyword evidence="1" id="KW-0812">Transmembrane</keyword>
<sequence length="114" mass="12217">MIPRIRPHPPTPLRGAGPSLSRWGRGIAALLLLAALSACASQVDAGVSQEAGTPGFWWGLWHGFVFPFAWIGSLFDPGIAVYAVPNRGGWYDFGFFLGITVLGGGSWFGSRSRK</sequence>
<gene>
    <name evidence="2" type="ORF">V5F89_04695</name>
</gene>
<reference evidence="2 3" key="1">
    <citation type="submission" date="2024-02" db="EMBL/GenBank/DDBJ databases">
        <title>The whole genome sequence of five bacterial samples isolated from Abu Dhabi Sabkha-shore region.</title>
        <authorList>
            <person name="Sudalaimuthuasari N."/>
            <person name="Sarfraz B."/>
            <person name="Tuyisabe J.D."/>
            <person name="Mugisha Ntwali L.D.M."/>
            <person name="Ali A.I.A.A."/>
            <person name="Almansoori S.Z.A."/>
            <person name="Alajami H.S.A."/>
            <person name="Almeqbaali A.A.S."/>
            <person name="Kundu B."/>
            <person name="Saeed E.E."/>
            <person name="Sukumarinath V."/>
            <person name="Mishra A.K."/>
            <person name="Hazzouri K.M."/>
            <person name="Almaskari R."/>
            <person name="Sharma A.K."/>
            <person name="Amiri K.M.A."/>
        </authorList>
    </citation>
    <scope>NUCLEOTIDE SEQUENCE [LARGE SCALE GENOMIC DNA]</scope>
    <source>
        <strain evidence="3">kcgeb_sd</strain>
    </source>
</reference>
<dbReference type="EMBL" id="CP144918">
    <property type="protein sequence ID" value="WWA48207.1"/>
    <property type="molecule type" value="Genomic_DNA"/>
</dbReference>